<comment type="similarity">
    <text evidence="2 13">Belongs to the glycosyl hydrolase 63 family.</text>
</comment>
<keyword evidence="18" id="KW-1185">Reference proteome</keyword>
<dbReference type="GO" id="GO:0009311">
    <property type="term" value="P:oligosaccharide metabolic process"/>
    <property type="evidence" value="ECO:0007669"/>
    <property type="project" value="UniProtKB-UniRule"/>
</dbReference>
<evidence type="ECO:0000256" key="1">
    <source>
        <dbReference type="ARBA" id="ARBA00004648"/>
    </source>
</evidence>
<feature type="domain" description="Glycosyl hydrolase family 63 C-terminal" evidence="15">
    <location>
        <begin position="306"/>
        <end position="829"/>
    </location>
</feature>
<dbReference type="STRING" id="857566.A0A1E3PRK4"/>
<proteinExistence type="inferred from homology"/>
<organism evidence="17 18">
    <name type="scientific">Nadsonia fulvescens var. elongata DSM 6958</name>
    <dbReference type="NCBI Taxonomy" id="857566"/>
    <lineage>
        <taxon>Eukaryota</taxon>
        <taxon>Fungi</taxon>
        <taxon>Dikarya</taxon>
        <taxon>Ascomycota</taxon>
        <taxon>Saccharomycotina</taxon>
        <taxon>Dipodascomycetes</taxon>
        <taxon>Dipodascales</taxon>
        <taxon>Dipodascales incertae sedis</taxon>
        <taxon>Nadsonia</taxon>
    </lineage>
</organism>
<dbReference type="Gene3D" id="2.70.98.110">
    <property type="entry name" value="Glycosyl hydrolase family 63, N-terminal domain"/>
    <property type="match status" value="1"/>
</dbReference>
<keyword evidence="6" id="KW-0735">Signal-anchor</keyword>
<dbReference type="GO" id="GO:0004573">
    <property type="term" value="F:Glc3Man9GlcNAc2 oligosaccharide glucosidase activity"/>
    <property type="evidence" value="ECO:0007669"/>
    <property type="project" value="UniProtKB-UniRule"/>
</dbReference>
<evidence type="ECO:0000256" key="10">
    <source>
        <dbReference type="ARBA" id="ARBA00023295"/>
    </source>
</evidence>
<dbReference type="SUPFAM" id="SSF48208">
    <property type="entry name" value="Six-hairpin glycosidases"/>
    <property type="match status" value="1"/>
</dbReference>
<comment type="pathway">
    <text evidence="14">Glycan metabolism; N-glycan degradation.</text>
</comment>
<evidence type="ECO:0000256" key="7">
    <source>
        <dbReference type="ARBA" id="ARBA00022989"/>
    </source>
</evidence>
<keyword evidence="4 13" id="KW-0378">Hydrolase</keyword>
<evidence type="ECO:0000256" key="5">
    <source>
        <dbReference type="ARBA" id="ARBA00022824"/>
    </source>
</evidence>
<dbReference type="AlphaFoldDB" id="A0A1E3PRK4"/>
<dbReference type="InterPro" id="IPR004888">
    <property type="entry name" value="Glycoside_hydrolase_63"/>
</dbReference>
<evidence type="ECO:0000256" key="8">
    <source>
        <dbReference type="ARBA" id="ARBA00023136"/>
    </source>
</evidence>
<name>A0A1E3PRK4_9ASCO</name>
<comment type="subcellular location">
    <subcellularLocation>
        <location evidence="1 13">Endoplasmic reticulum membrane</location>
        <topology evidence="1 13">Single-pass type II membrane protein</topology>
    </subcellularLocation>
</comment>
<dbReference type="Gene3D" id="1.50.10.10">
    <property type="match status" value="1"/>
</dbReference>
<dbReference type="Proteomes" id="UP000095009">
    <property type="component" value="Unassembled WGS sequence"/>
</dbReference>
<dbReference type="InterPro" id="IPR008928">
    <property type="entry name" value="6-hairpin_glycosidase_sf"/>
</dbReference>
<evidence type="ECO:0000256" key="4">
    <source>
        <dbReference type="ARBA" id="ARBA00022801"/>
    </source>
</evidence>
<evidence type="ECO:0000313" key="18">
    <source>
        <dbReference type="Proteomes" id="UP000095009"/>
    </source>
</evidence>
<dbReference type="InterPro" id="IPR012341">
    <property type="entry name" value="6hp_glycosidase-like_sf"/>
</dbReference>
<dbReference type="Pfam" id="PF16923">
    <property type="entry name" value="Glyco_hydro_63N"/>
    <property type="match status" value="1"/>
</dbReference>
<dbReference type="GO" id="GO:0098553">
    <property type="term" value="C:lumenal side of endoplasmic reticulum membrane"/>
    <property type="evidence" value="ECO:0007669"/>
    <property type="project" value="EnsemblFungi"/>
</dbReference>
<evidence type="ECO:0000256" key="12">
    <source>
        <dbReference type="ARBA" id="ARBA00052431"/>
    </source>
</evidence>
<dbReference type="Pfam" id="PF03200">
    <property type="entry name" value="Glyco_hydro_63"/>
    <property type="match status" value="1"/>
</dbReference>
<evidence type="ECO:0000259" key="15">
    <source>
        <dbReference type="Pfam" id="PF03200"/>
    </source>
</evidence>
<evidence type="ECO:0000256" key="3">
    <source>
        <dbReference type="ARBA" id="ARBA00022692"/>
    </source>
</evidence>
<reference evidence="17 18" key="1">
    <citation type="journal article" date="2016" name="Proc. Natl. Acad. Sci. U.S.A.">
        <title>Comparative genomics of biotechnologically important yeasts.</title>
        <authorList>
            <person name="Riley R."/>
            <person name="Haridas S."/>
            <person name="Wolfe K.H."/>
            <person name="Lopes M.R."/>
            <person name="Hittinger C.T."/>
            <person name="Goeker M."/>
            <person name="Salamov A.A."/>
            <person name="Wisecaver J.H."/>
            <person name="Long T.M."/>
            <person name="Calvey C.H."/>
            <person name="Aerts A.L."/>
            <person name="Barry K.W."/>
            <person name="Choi C."/>
            <person name="Clum A."/>
            <person name="Coughlan A.Y."/>
            <person name="Deshpande S."/>
            <person name="Douglass A.P."/>
            <person name="Hanson S.J."/>
            <person name="Klenk H.-P."/>
            <person name="LaButti K.M."/>
            <person name="Lapidus A."/>
            <person name="Lindquist E.A."/>
            <person name="Lipzen A.M."/>
            <person name="Meier-Kolthoff J.P."/>
            <person name="Ohm R.A."/>
            <person name="Otillar R.P."/>
            <person name="Pangilinan J.L."/>
            <person name="Peng Y."/>
            <person name="Rokas A."/>
            <person name="Rosa C.A."/>
            <person name="Scheuner C."/>
            <person name="Sibirny A.A."/>
            <person name="Slot J.C."/>
            <person name="Stielow J.B."/>
            <person name="Sun H."/>
            <person name="Kurtzman C.P."/>
            <person name="Blackwell M."/>
            <person name="Grigoriev I.V."/>
            <person name="Jeffries T.W."/>
        </authorList>
    </citation>
    <scope>NUCLEOTIDE SEQUENCE [LARGE SCALE GENOMIC DNA]</scope>
    <source>
        <strain evidence="17 18">DSM 6958</strain>
    </source>
</reference>
<dbReference type="InterPro" id="IPR031631">
    <property type="entry name" value="Glyco_hydro_63N"/>
</dbReference>
<dbReference type="PANTHER" id="PTHR10412">
    <property type="entry name" value="MANNOSYL-OLIGOSACCHARIDE GLUCOSIDASE"/>
    <property type="match status" value="1"/>
</dbReference>
<keyword evidence="3" id="KW-0812">Transmembrane</keyword>
<dbReference type="EMBL" id="KV454406">
    <property type="protein sequence ID" value="ODQ68055.1"/>
    <property type="molecule type" value="Genomic_DNA"/>
</dbReference>
<dbReference type="GO" id="GO:0006488">
    <property type="term" value="P:dolichol-linked oligosaccharide biosynthetic process"/>
    <property type="evidence" value="ECO:0007669"/>
    <property type="project" value="EnsemblFungi"/>
</dbReference>
<evidence type="ECO:0000256" key="6">
    <source>
        <dbReference type="ARBA" id="ARBA00022968"/>
    </source>
</evidence>
<protein>
    <recommendedName>
        <fullName evidence="11 13">Mannosyl-oligosaccharide glucosidase</fullName>
        <ecNumber evidence="11 13">3.2.1.106</ecNumber>
    </recommendedName>
    <alternativeName>
        <fullName evidence="14">Glucosidase I</fullName>
    </alternativeName>
</protein>
<dbReference type="PANTHER" id="PTHR10412:SF11">
    <property type="entry name" value="MANNOSYL-OLIGOSACCHARIDE GLUCOSIDASE"/>
    <property type="match status" value="1"/>
</dbReference>
<sequence length="836" mass="96912">MARVFPCVRGQRLQRMYSQGILANGSESLLTNEYTRANNASLLWGPYRSGLYFGVRPRLPKSLLTGLMWFNVDGFEGVQTMRHFCDQNDNMNNYGWHNYDPRSGGRQVISDQGHKIEITTDFVKTDNGHWAVKVKGTPLPLNNENPNSIKTSIVIYTGLEGKGSMKLVNEEDSLGFKESVNFSGDTPDLGKFGLSITRGPKTNKYPSTKHQLNTEKPVNRAHYISLRVPDDNVWKAKDIFLTLLQDTLNRIVDKYSNTLKIPPQNTLLIDDNYSMPGNVHFVQKTFKGSFEFDIIYNSLGEILPITEDNIHTHIDTSFEKFDQTFDDAFEIQSPYNKHPKYSKFAKEFFSNLVGGIGYFHGTSLVDRSYADEYEEDEENFWEAASLMLEEQVDGAQEEGPAELFTAVPSRSFFPRGFYWDEGFHLISILEYDAGLCLDIFKSWFSLIDEDGWIAREQILGPEARSKVPKKFQTQYPHHANPPTMMLLLARVLNKVKLYHPEVVSRFQNGQHMNQDILQENLQEFSLFDDDFLRKAHLKDPVILLNWIRDIYPKLRLHYEWFKRTQRGDIRTWDRESFSAKEGYRWRGRTPRHCLASGLDDYPRSDIPHTGELHVDLLSWVGMMAKSMKEISEVLGEEDDYEDYLETEIAVSKNVVDLHWNEDEKCYCDLSVDKNGESEFVCHKGYISLFPFLLKLVSIDDEAKLQSILDLIYDPKELWSDFGIRSLSKKDKYFGTDENYWRGPIWININYMILDSLRYYGEYPEAKFSAEFRTRASKIYSQLRTNIVDNVFKQWEQTGYGWEQYNEATGKAQGVKHFLGWTSLTVMIMSLPETLNV</sequence>
<comment type="catalytic activity">
    <reaction evidence="12 13">
        <text>N(4)-(alpha-D-Glc-(1-&gt;2)-alpha-D-Glc-(1-&gt;3)-alpha-D-Glc-(1-&gt;3)-alpha-D-Man-(1-&gt;2)-alpha-D-Man-(1-&gt;2)-alpha-D-Man-(1-&gt;3)-[alpha-D-Man-(1-&gt;2)-alpha-D-Man-(1-&gt;3)-[alpha-D-Man-(1-&gt;2)-alpha-D-Man-(1-&gt;6)]-alpha-D-Man-(1-&gt;6)]-beta-D-Man-(1-&gt;4)-beta-D-GlcNAc-(1-&gt;4)-beta-D-GlcNAc)-L-asparaginyl-[protein] + H2O = N(4)-(alpha-D-Glc-(1-&gt;3)-alpha-D-Glc-(1-&gt;3)-alpha-D-Man-(1-&gt;2)-alpha-D-Man-(1-&gt;2)-alpha-D-Man-(1-&gt;3)-[alpha-D-Man-(1-&gt;2)-alpha-D-Man-(1-&gt;3)-[alpha-D-Man-(1-&gt;2)-alpha-D-Man-(1-&gt;6)]-alpha-D-Man-(1-&gt;6)]-beta-D-Man-(1-&gt;4)-beta-D-GlcNAc-(1-&gt;4)-beta-D-GlcNAc)-L-asparaginyl-[protein] + beta-D-glucose</text>
        <dbReference type="Rhea" id="RHEA:55988"/>
        <dbReference type="Rhea" id="RHEA-COMP:12806"/>
        <dbReference type="Rhea" id="RHEA-COMP:14355"/>
        <dbReference type="ChEBI" id="CHEBI:15377"/>
        <dbReference type="ChEBI" id="CHEBI:15903"/>
        <dbReference type="ChEBI" id="CHEBI:59082"/>
        <dbReference type="ChEBI" id="CHEBI:132537"/>
        <dbReference type="EC" id="3.2.1.106"/>
    </reaction>
</comment>
<evidence type="ECO:0000256" key="9">
    <source>
        <dbReference type="ARBA" id="ARBA00023180"/>
    </source>
</evidence>
<dbReference type="EC" id="3.2.1.106" evidence="11 13"/>
<dbReference type="OrthoDB" id="410058at2759"/>
<keyword evidence="9 14" id="KW-0325">Glycoprotein</keyword>
<keyword evidence="7" id="KW-1133">Transmembrane helix</keyword>
<evidence type="ECO:0000256" key="2">
    <source>
        <dbReference type="ARBA" id="ARBA00010833"/>
    </source>
</evidence>
<comment type="function">
    <text evidence="13">Cleaves the distal alpha 1,2-linked glucose residue from the Glc(3)Man(9)GlcNAc(2) oligosaccharide precursor.</text>
</comment>
<dbReference type="FunFam" id="1.50.10.10:FF:000027">
    <property type="entry name" value="Probable mannosyl-oligosaccharide glucosidase"/>
    <property type="match status" value="1"/>
</dbReference>
<evidence type="ECO:0000313" key="17">
    <source>
        <dbReference type="EMBL" id="ODQ68055.1"/>
    </source>
</evidence>
<feature type="domain" description="Glycosyl hydrolase family 63 N-terminal" evidence="16">
    <location>
        <begin position="41"/>
        <end position="266"/>
    </location>
</feature>
<keyword evidence="5 13" id="KW-0256">Endoplasmic reticulum</keyword>
<evidence type="ECO:0000259" key="16">
    <source>
        <dbReference type="Pfam" id="PF16923"/>
    </source>
</evidence>
<dbReference type="InterPro" id="IPR031335">
    <property type="entry name" value="Glyco_hydro_63_C"/>
</dbReference>
<evidence type="ECO:0000256" key="14">
    <source>
        <dbReference type="RuleBase" id="RU369107"/>
    </source>
</evidence>
<keyword evidence="10 13" id="KW-0326">Glycosidase</keyword>
<dbReference type="InterPro" id="IPR038518">
    <property type="entry name" value="Glyco_hydro_63N_sf"/>
</dbReference>
<evidence type="ECO:0000256" key="13">
    <source>
        <dbReference type="RuleBase" id="RU368089"/>
    </source>
</evidence>
<keyword evidence="8" id="KW-0472">Membrane</keyword>
<evidence type="ECO:0000256" key="11">
    <source>
        <dbReference type="ARBA" id="ARBA00038888"/>
    </source>
</evidence>
<accession>A0A1E3PRK4</accession>
<gene>
    <name evidence="17" type="ORF">NADFUDRAFT_68380</name>
</gene>